<dbReference type="RefSeq" id="WP_160722808.1">
    <property type="nucleotide sequence ID" value="NZ_SUMG01000021.1"/>
</dbReference>
<dbReference type="Proteomes" id="UP000449710">
    <property type="component" value="Unassembled WGS sequence"/>
</dbReference>
<organism evidence="2 3">
    <name type="scientific">Isachenkonia alkalipeptolytica</name>
    <dbReference type="NCBI Taxonomy" id="2565777"/>
    <lineage>
        <taxon>Bacteria</taxon>
        <taxon>Bacillati</taxon>
        <taxon>Bacillota</taxon>
        <taxon>Clostridia</taxon>
        <taxon>Eubacteriales</taxon>
        <taxon>Clostridiaceae</taxon>
        <taxon>Isachenkonia</taxon>
    </lineage>
</organism>
<dbReference type="GO" id="GO:0016787">
    <property type="term" value="F:hydrolase activity"/>
    <property type="evidence" value="ECO:0007669"/>
    <property type="project" value="InterPro"/>
</dbReference>
<comment type="caution">
    <text evidence="2">The sequence shown here is derived from an EMBL/GenBank/DDBJ whole genome shotgun (WGS) entry which is preliminary data.</text>
</comment>
<accession>A0AA43XN60</accession>
<evidence type="ECO:0000313" key="3">
    <source>
        <dbReference type="Proteomes" id="UP000449710"/>
    </source>
</evidence>
<dbReference type="Pfam" id="PF00149">
    <property type="entry name" value="Metallophos"/>
    <property type="match status" value="1"/>
</dbReference>
<dbReference type="Gene3D" id="3.60.21.10">
    <property type="match status" value="1"/>
</dbReference>
<evidence type="ECO:0000313" key="2">
    <source>
        <dbReference type="EMBL" id="NBG89289.1"/>
    </source>
</evidence>
<dbReference type="SUPFAM" id="SSF56300">
    <property type="entry name" value="Metallo-dependent phosphatases"/>
    <property type="match status" value="1"/>
</dbReference>
<dbReference type="PANTHER" id="PTHR31302">
    <property type="entry name" value="TRANSMEMBRANE PROTEIN WITH METALLOPHOSPHOESTERASE DOMAIN-RELATED"/>
    <property type="match status" value="1"/>
</dbReference>
<dbReference type="InterPro" id="IPR014578">
    <property type="entry name" value="Pesterase_CT488"/>
</dbReference>
<sequence>MSIYAIGDLHLSGDGSKPMDIFGDQWADHKKKIEENWLKKVKVSDGVLIPGDISWAMKFAEAEMDLMWLDQLPGQKFIIRGNHDFWWSSIKKMNRRFKNLFFVQNNCFTYEDAIITGTRGWISPNDRSFTEQDQKIYFREIQRLKRSLFEAAKEKKDGNQKVIVMLHYPPTNELKETTGFIEVLEDFEVDYVVYGHLHGTESFDASHKGEYNGIKYVLASSDYLNFNPVLIIE</sequence>
<dbReference type="PIRSF" id="PIRSF033094">
    <property type="entry name" value="Pesterase_CT488"/>
    <property type="match status" value="1"/>
</dbReference>
<dbReference type="InterPro" id="IPR004843">
    <property type="entry name" value="Calcineurin-like_PHP"/>
</dbReference>
<dbReference type="AlphaFoldDB" id="A0AA43XN60"/>
<feature type="domain" description="Calcineurin-like phosphoesterase" evidence="1">
    <location>
        <begin position="1"/>
        <end position="198"/>
    </location>
</feature>
<dbReference type="InterPro" id="IPR051158">
    <property type="entry name" value="Metallophosphoesterase_sf"/>
</dbReference>
<dbReference type="InterPro" id="IPR029052">
    <property type="entry name" value="Metallo-depent_PP-like"/>
</dbReference>
<protein>
    <submittedName>
        <fullName evidence="2">Serine/threonine protein phosphatase</fullName>
    </submittedName>
</protein>
<name>A0AA43XN60_9CLOT</name>
<gene>
    <name evidence="2" type="ORF">ISALK_12390</name>
</gene>
<keyword evidence="3" id="KW-1185">Reference proteome</keyword>
<evidence type="ECO:0000259" key="1">
    <source>
        <dbReference type="Pfam" id="PF00149"/>
    </source>
</evidence>
<reference evidence="2 3" key="1">
    <citation type="submission" date="2019-04" db="EMBL/GenBank/DDBJ databases">
        <title>Isachenkonia alkalipeptolytica gen. nov. sp. nov. a new anaerobic, alkiliphilic organothrophic bacterium capable to reduce synthesized ferrihydrite isolated from a soda lake.</title>
        <authorList>
            <person name="Toshchakov S.V."/>
            <person name="Zavarzina D.G."/>
            <person name="Zhilina T.N."/>
            <person name="Kostrikina N.A."/>
            <person name="Kublanov I.V."/>
        </authorList>
    </citation>
    <scope>NUCLEOTIDE SEQUENCE [LARGE SCALE GENOMIC DNA]</scope>
    <source>
        <strain evidence="2 3">Z-1701</strain>
    </source>
</reference>
<proteinExistence type="predicted"/>
<dbReference type="PANTHER" id="PTHR31302:SF22">
    <property type="entry name" value="PHOSPHOESTERASE"/>
    <property type="match status" value="1"/>
</dbReference>
<dbReference type="EMBL" id="SUMG01000021">
    <property type="protein sequence ID" value="NBG89289.1"/>
    <property type="molecule type" value="Genomic_DNA"/>
</dbReference>